<comment type="caution">
    <text evidence="2">The sequence shown here is derived from an EMBL/GenBank/DDBJ whole genome shotgun (WGS) entry which is preliminary data.</text>
</comment>
<protein>
    <submittedName>
        <fullName evidence="2">DUF192 domain-containing protein</fullName>
    </submittedName>
</protein>
<dbReference type="PANTHER" id="PTHR37953:SF1">
    <property type="entry name" value="UPF0127 PROTEIN MJ1496"/>
    <property type="match status" value="1"/>
</dbReference>
<dbReference type="InterPro" id="IPR038695">
    <property type="entry name" value="Saro_0823-like_sf"/>
</dbReference>
<reference evidence="2" key="1">
    <citation type="submission" date="2021-01" db="EMBL/GenBank/DDBJ databases">
        <title>Rhizobium sp. strain KVB221 16S ribosomal RNA gene Genome sequencing and assembly.</title>
        <authorList>
            <person name="Kang M."/>
        </authorList>
    </citation>
    <scope>NUCLEOTIDE SEQUENCE</scope>
    <source>
        <strain evidence="2">KVB221</strain>
    </source>
</reference>
<dbReference type="Proteomes" id="UP000633219">
    <property type="component" value="Unassembled WGS sequence"/>
</dbReference>
<name>A0A936YSN1_9HYPH</name>
<evidence type="ECO:0000256" key="1">
    <source>
        <dbReference type="SAM" id="SignalP"/>
    </source>
</evidence>
<dbReference type="InterPro" id="IPR003795">
    <property type="entry name" value="DUF192"/>
</dbReference>
<dbReference type="RefSeq" id="WP_201663599.1">
    <property type="nucleotide sequence ID" value="NZ_JAEQNC010000018.1"/>
</dbReference>
<keyword evidence="3" id="KW-1185">Reference proteome</keyword>
<proteinExistence type="predicted"/>
<dbReference type="PANTHER" id="PTHR37953">
    <property type="entry name" value="UPF0127 PROTEIN MJ1496"/>
    <property type="match status" value="1"/>
</dbReference>
<dbReference type="Gene3D" id="2.60.120.1140">
    <property type="entry name" value="Protein of unknown function DUF192"/>
    <property type="match status" value="1"/>
</dbReference>
<dbReference type="EMBL" id="JAEQNC010000018">
    <property type="protein sequence ID" value="MBL0375048.1"/>
    <property type="molecule type" value="Genomic_DNA"/>
</dbReference>
<organism evidence="2 3">
    <name type="scientific">Rhizobium setariae</name>
    <dbReference type="NCBI Taxonomy" id="2801340"/>
    <lineage>
        <taxon>Bacteria</taxon>
        <taxon>Pseudomonadati</taxon>
        <taxon>Pseudomonadota</taxon>
        <taxon>Alphaproteobacteria</taxon>
        <taxon>Hyphomicrobiales</taxon>
        <taxon>Rhizobiaceae</taxon>
        <taxon>Rhizobium/Agrobacterium group</taxon>
        <taxon>Rhizobium</taxon>
    </lineage>
</organism>
<dbReference type="AlphaFoldDB" id="A0A936YSN1"/>
<keyword evidence="1" id="KW-0732">Signal</keyword>
<feature type="signal peptide" evidence="1">
    <location>
        <begin position="1"/>
        <end position="28"/>
    </location>
</feature>
<dbReference type="Pfam" id="PF02643">
    <property type="entry name" value="DUF192"/>
    <property type="match status" value="1"/>
</dbReference>
<evidence type="ECO:0000313" key="3">
    <source>
        <dbReference type="Proteomes" id="UP000633219"/>
    </source>
</evidence>
<gene>
    <name evidence="2" type="ORF">JJB09_23825</name>
</gene>
<evidence type="ECO:0000313" key="2">
    <source>
        <dbReference type="EMBL" id="MBL0375048.1"/>
    </source>
</evidence>
<accession>A0A936YSN1</accession>
<feature type="chain" id="PRO_5037704682" evidence="1">
    <location>
        <begin position="29"/>
        <end position="162"/>
    </location>
</feature>
<sequence>MRKHRFELMKGAFVALFCILAPATMSHAGEFRTESLEIRTAAGKVQQFTVELATTEAERSLGLMNRKEMASDRGMLFDFGESRLVYMWMKNTYLPLDMLFISESGRIELIQPDRQPLSENIIDSRQPVRFVLELNGGAAAEQGIRAGDMVKSATISRAAPPQ</sequence>